<dbReference type="OrthoDB" id="9978031at2759"/>
<feature type="non-terminal residue" evidence="1">
    <location>
        <position position="1"/>
    </location>
</feature>
<dbReference type="AlphaFoldDB" id="A0A6S7LQV3"/>
<evidence type="ECO:0000313" key="1">
    <source>
        <dbReference type="EMBL" id="CAB4041232.1"/>
    </source>
</evidence>
<sequence>MSAPSLTKILQNENPPNVTLAKAAELSPIFLKNCNTVVGKICEHIEDNFPSRVGTIKNIIQ</sequence>
<dbReference type="Proteomes" id="UP001152795">
    <property type="component" value="Unassembled WGS sequence"/>
</dbReference>
<organism evidence="1 2">
    <name type="scientific">Paramuricea clavata</name>
    <name type="common">Red gorgonian</name>
    <name type="synonym">Violescent sea-whip</name>
    <dbReference type="NCBI Taxonomy" id="317549"/>
    <lineage>
        <taxon>Eukaryota</taxon>
        <taxon>Metazoa</taxon>
        <taxon>Cnidaria</taxon>
        <taxon>Anthozoa</taxon>
        <taxon>Octocorallia</taxon>
        <taxon>Malacalcyonacea</taxon>
        <taxon>Plexauridae</taxon>
        <taxon>Paramuricea</taxon>
    </lineage>
</organism>
<reference evidence="1" key="1">
    <citation type="submission" date="2020-04" db="EMBL/GenBank/DDBJ databases">
        <authorList>
            <person name="Alioto T."/>
            <person name="Alioto T."/>
            <person name="Gomez Garrido J."/>
        </authorList>
    </citation>
    <scope>NUCLEOTIDE SEQUENCE</scope>
    <source>
        <strain evidence="1">A484AB</strain>
    </source>
</reference>
<proteinExistence type="predicted"/>
<keyword evidence="2" id="KW-1185">Reference proteome</keyword>
<gene>
    <name evidence="1" type="ORF">PACLA_8A030174</name>
</gene>
<evidence type="ECO:0000313" key="2">
    <source>
        <dbReference type="Proteomes" id="UP001152795"/>
    </source>
</evidence>
<name>A0A6S7LQV3_PARCT</name>
<protein>
    <submittedName>
        <fullName evidence="1">Uncharacterized protein</fullName>
    </submittedName>
</protein>
<accession>A0A6S7LQV3</accession>
<comment type="caution">
    <text evidence="1">The sequence shown here is derived from an EMBL/GenBank/DDBJ whole genome shotgun (WGS) entry which is preliminary data.</text>
</comment>
<dbReference type="EMBL" id="CACRXK020027997">
    <property type="protein sequence ID" value="CAB4041232.1"/>
    <property type="molecule type" value="Genomic_DNA"/>
</dbReference>